<feature type="binding site" evidence="9">
    <location>
        <position position="78"/>
    </location>
    <ligand>
        <name>ATP</name>
        <dbReference type="ChEBI" id="CHEBI:30616"/>
    </ligand>
</feature>
<comment type="catalytic activity">
    <reaction evidence="7">
        <text>L-threonyl-[protein] + ATP = O-phospho-L-threonyl-[protein] + ADP + H(+)</text>
        <dbReference type="Rhea" id="RHEA:46608"/>
        <dbReference type="Rhea" id="RHEA-COMP:11060"/>
        <dbReference type="Rhea" id="RHEA-COMP:11605"/>
        <dbReference type="ChEBI" id="CHEBI:15378"/>
        <dbReference type="ChEBI" id="CHEBI:30013"/>
        <dbReference type="ChEBI" id="CHEBI:30616"/>
        <dbReference type="ChEBI" id="CHEBI:61977"/>
        <dbReference type="ChEBI" id="CHEBI:456216"/>
        <dbReference type="EC" id="2.7.11.1"/>
    </reaction>
</comment>
<feature type="transmembrane region" description="Helical" evidence="10">
    <location>
        <begin position="385"/>
        <end position="404"/>
    </location>
</feature>
<dbReference type="PANTHER" id="PTHR24363">
    <property type="entry name" value="SERINE/THREONINE PROTEIN KINASE"/>
    <property type="match status" value="1"/>
</dbReference>
<dbReference type="PROSITE" id="PS50011">
    <property type="entry name" value="PROTEIN_KINASE_DOM"/>
    <property type="match status" value="1"/>
</dbReference>
<evidence type="ECO:0000256" key="4">
    <source>
        <dbReference type="ARBA" id="ARBA00022741"/>
    </source>
</evidence>
<keyword evidence="6 9" id="KW-0067">ATP-binding</keyword>
<evidence type="ECO:0000256" key="5">
    <source>
        <dbReference type="ARBA" id="ARBA00022777"/>
    </source>
</evidence>
<evidence type="ECO:0000313" key="12">
    <source>
        <dbReference type="EMBL" id="MFB2936865.1"/>
    </source>
</evidence>
<dbReference type="InterPro" id="IPR011009">
    <property type="entry name" value="Kinase-like_dom_sf"/>
</dbReference>
<keyword evidence="2" id="KW-0723">Serine/threonine-protein kinase</keyword>
<feature type="domain" description="Protein kinase" evidence="11">
    <location>
        <begin position="47"/>
        <end position="316"/>
    </location>
</feature>
<organism evidence="12 13">
    <name type="scientific">Floridaenema fluviatile BLCC-F154</name>
    <dbReference type="NCBI Taxonomy" id="3153640"/>
    <lineage>
        <taxon>Bacteria</taxon>
        <taxon>Bacillati</taxon>
        <taxon>Cyanobacteriota</taxon>
        <taxon>Cyanophyceae</taxon>
        <taxon>Oscillatoriophycideae</taxon>
        <taxon>Aerosakkonematales</taxon>
        <taxon>Aerosakkonemataceae</taxon>
        <taxon>Floridanema</taxon>
        <taxon>Floridanema fluviatile</taxon>
    </lineage>
</organism>
<evidence type="ECO:0000256" key="3">
    <source>
        <dbReference type="ARBA" id="ARBA00022679"/>
    </source>
</evidence>
<dbReference type="SUPFAM" id="SSF56112">
    <property type="entry name" value="Protein kinase-like (PK-like)"/>
    <property type="match status" value="1"/>
</dbReference>
<keyword evidence="10" id="KW-0472">Membrane</keyword>
<keyword evidence="13" id="KW-1185">Reference proteome</keyword>
<dbReference type="SMART" id="SM00220">
    <property type="entry name" value="S_TKc"/>
    <property type="match status" value="1"/>
</dbReference>
<dbReference type="NCBIfam" id="NF045510">
    <property type="entry name" value="4Cys_prefix_kin"/>
    <property type="match status" value="1"/>
</dbReference>
<dbReference type="RefSeq" id="WP_413258360.1">
    <property type="nucleotide sequence ID" value="NZ_JBHFNS010000064.1"/>
</dbReference>
<dbReference type="EMBL" id="JBHFNS010000064">
    <property type="protein sequence ID" value="MFB2936865.1"/>
    <property type="molecule type" value="Genomic_DNA"/>
</dbReference>
<feature type="transmembrane region" description="Helical" evidence="10">
    <location>
        <begin position="413"/>
        <end position="430"/>
    </location>
</feature>
<dbReference type="PROSITE" id="PS00107">
    <property type="entry name" value="PROTEIN_KINASE_ATP"/>
    <property type="match status" value="1"/>
</dbReference>
<dbReference type="GO" id="GO:0016301">
    <property type="term" value="F:kinase activity"/>
    <property type="evidence" value="ECO:0007669"/>
    <property type="project" value="UniProtKB-KW"/>
</dbReference>
<gene>
    <name evidence="12" type="ORF">ACE1B6_16570</name>
</gene>
<dbReference type="PANTHER" id="PTHR24363:SF0">
    <property type="entry name" value="SERINE_THREONINE KINASE LIKE DOMAIN CONTAINING 1"/>
    <property type="match status" value="1"/>
</dbReference>
<keyword evidence="3" id="KW-0808">Transferase</keyword>
<comment type="caution">
    <text evidence="12">The sequence shown here is derived from an EMBL/GenBank/DDBJ whole genome shotgun (WGS) entry which is preliminary data.</text>
</comment>
<protein>
    <recommendedName>
        <fullName evidence="1">non-specific serine/threonine protein kinase</fullName>
        <ecNumber evidence="1">2.7.11.1</ecNumber>
    </recommendedName>
</protein>
<evidence type="ECO:0000256" key="1">
    <source>
        <dbReference type="ARBA" id="ARBA00012513"/>
    </source>
</evidence>
<name>A0ABV4YDH9_9CYAN</name>
<keyword evidence="5 12" id="KW-0418">Kinase</keyword>
<evidence type="ECO:0000256" key="2">
    <source>
        <dbReference type="ARBA" id="ARBA00022527"/>
    </source>
</evidence>
<dbReference type="Pfam" id="PF00069">
    <property type="entry name" value="Pkinase"/>
    <property type="match status" value="1"/>
</dbReference>
<feature type="transmembrane region" description="Helical" evidence="10">
    <location>
        <begin position="436"/>
        <end position="460"/>
    </location>
</feature>
<dbReference type="EC" id="2.7.11.1" evidence="1"/>
<dbReference type="CDD" id="cd14014">
    <property type="entry name" value="STKc_PknB_like"/>
    <property type="match status" value="1"/>
</dbReference>
<evidence type="ECO:0000259" key="11">
    <source>
        <dbReference type="PROSITE" id="PS50011"/>
    </source>
</evidence>
<dbReference type="Proteomes" id="UP001576776">
    <property type="component" value="Unassembled WGS sequence"/>
</dbReference>
<evidence type="ECO:0000313" key="13">
    <source>
        <dbReference type="Proteomes" id="UP001576776"/>
    </source>
</evidence>
<evidence type="ECO:0000256" key="10">
    <source>
        <dbReference type="SAM" id="Phobius"/>
    </source>
</evidence>
<dbReference type="InterPro" id="IPR000719">
    <property type="entry name" value="Prot_kinase_dom"/>
</dbReference>
<keyword evidence="10" id="KW-1133">Transmembrane helix</keyword>
<evidence type="ECO:0000256" key="9">
    <source>
        <dbReference type="PROSITE-ProRule" id="PRU10141"/>
    </source>
</evidence>
<keyword evidence="10" id="KW-0812">Transmembrane</keyword>
<keyword evidence="4 9" id="KW-0547">Nucleotide-binding</keyword>
<evidence type="ECO:0000256" key="7">
    <source>
        <dbReference type="ARBA" id="ARBA00047899"/>
    </source>
</evidence>
<dbReference type="InterPro" id="IPR017441">
    <property type="entry name" value="Protein_kinase_ATP_BS"/>
</dbReference>
<dbReference type="Gene3D" id="1.10.510.10">
    <property type="entry name" value="Transferase(Phosphotransferase) domain 1"/>
    <property type="match status" value="1"/>
</dbReference>
<sequence length="467" mass="52406">MELYCTRPGCSRPRNSFAELDDLIVLKRVSQKYCTTCGMPLILRDRYLPGKLLGKGGFGIAVLARDRDTPTMRSCVVKVFRPAGNLTPKQLQIAQNLFAREAEVLEQLGNQHPQIPDLYAYFELTIQNRNSGEEDRFFYLVQEFINGQTLEEELKQKGNFSENEVEDILQEILPVLQFVHEKGTIHRDIKPSNIMRDRQGCLYLLDFGAVKQVTNVPNSESSQKSTGIYSSGFAPPEQITGTQVYPATDLYALAVTCLTLLTARYPEELYDSYNNQWQWRNYVQVNDRLANILDRMLLPAPYQRFASAAEVLAELNSKSAATPIQNQPTKLTIQPLPNPTVSQQASPLAASLPRKKFRLWEVLAGAAFTGFEGGLLLIALRFLPVSAGVSMGLWGMILAGLIFAQNRRVIEKFDLLIISVITLALVWFLLRSQPVGLIIGVPILVGLLAIAITTLFQLIYKVISRFF</sequence>
<evidence type="ECO:0000256" key="6">
    <source>
        <dbReference type="ARBA" id="ARBA00022840"/>
    </source>
</evidence>
<proteinExistence type="predicted"/>
<comment type="catalytic activity">
    <reaction evidence="8">
        <text>L-seryl-[protein] + ATP = O-phospho-L-seryl-[protein] + ADP + H(+)</text>
        <dbReference type="Rhea" id="RHEA:17989"/>
        <dbReference type="Rhea" id="RHEA-COMP:9863"/>
        <dbReference type="Rhea" id="RHEA-COMP:11604"/>
        <dbReference type="ChEBI" id="CHEBI:15378"/>
        <dbReference type="ChEBI" id="CHEBI:29999"/>
        <dbReference type="ChEBI" id="CHEBI:30616"/>
        <dbReference type="ChEBI" id="CHEBI:83421"/>
        <dbReference type="ChEBI" id="CHEBI:456216"/>
        <dbReference type="EC" id="2.7.11.1"/>
    </reaction>
</comment>
<evidence type="ECO:0000256" key="8">
    <source>
        <dbReference type="ARBA" id="ARBA00048679"/>
    </source>
</evidence>
<reference evidence="12 13" key="1">
    <citation type="submission" date="2024-09" db="EMBL/GenBank/DDBJ databases">
        <title>Floridaenema gen nov. (Aerosakkonemataceae, Aerosakkonematales ord. nov., Cyanobacteria) from benthic tropical and subtropical fresh waters, with the description of four new species.</title>
        <authorList>
            <person name="Moretto J.A."/>
            <person name="Berthold D.E."/>
            <person name="Lefler F.W."/>
            <person name="Huang I.-S."/>
            <person name="Laughinghouse H. IV."/>
        </authorList>
    </citation>
    <scope>NUCLEOTIDE SEQUENCE [LARGE SCALE GENOMIC DNA]</scope>
    <source>
        <strain evidence="12 13">BLCC-F154</strain>
    </source>
</reference>
<accession>A0ABV4YDH9</accession>